<reference evidence="2 4" key="1">
    <citation type="submission" date="2015-04" db="EMBL/GenBank/DDBJ databases">
        <title>The draft genome sequence of Roseovarius indicus B108T.</title>
        <authorList>
            <person name="Li G."/>
            <person name="Lai Q."/>
            <person name="Shao Z."/>
            <person name="Yan P."/>
        </authorList>
    </citation>
    <scope>NUCLEOTIDE SEQUENCE [LARGE SCALE GENOMIC DNA]</scope>
    <source>
        <strain evidence="2 4">B108</strain>
    </source>
</reference>
<feature type="domain" description="Rhamnogalacturonase A/B/Epimerase-like pectate lyase" evidence="1">
    <location>
        <begin position="189"/>
        <end position="266"/>
    </location>
</feature>
<sequence length="763" mass="82711">MNKAVTDGITFMPPAFANGLDVWSSGNGTPGSDTYDNSPDAAFVPSDADFGGALELLKTQATMKLRYTGQTPILPGCYLRIRARVKAVSGALPNVRIAGWAGAAGGAHVSGVDETGPATTLTAYGDVVEVSAIVGTGRRGGVDMPWGTQAEYGHFGLDLTGPNGGVVRIDDIEIEDVTRFFLRDMIGVVDVRDYGAVGDGTTDDHAAFEAADAAADGRDVLIPEGTYFLGDSVTLQARARFDGTVTMPTDKVLTLMQNFDMPGYIDAFGDEEVAFRKAFQSLISTPHHVELDLAGLKIDLREPVDLKAAVPDVSNFAQRRVISNGQFSVVAGPNWDTETFTSQASYTTSKGYELNNVANVANIPVGSLVEGNGVGREVYVKSKNVGAGTIELSRELYDAVGTQNFTFRRFKYMLDFSGFSKISKFAISNVDFLCRGDCNGLLLPTKGIGFHLRDCWFTSPRERGVSSHGDGCQGMMIDRCQFLSDETQLLVPNRTSIGVNINANDVKIRHNRCTYFKHFAVVGGTSSVILGNHIFQGDAADVGPRSAGIVMAHSNSRATISGNYICDCSIEWTNEHDKNPGFSSEFSFSAMSITNNNFLSQSTAPSFNFIRVKPYGSGHFINGLNVTGNTFRLFDGNIDRVEGIDTSFAPMDFSRFRNITFTGNSFNNVNTVVENPLVMEHAEASHSSTWVIQPFPKLPFQAWARTVESVTAKGAIREQGGGIYWGMPYHQVQQGPNKDRVNLRWEVPVEGSVTLRVRIDTPT</sequence>
<dbReference type="InterPro" id="IPR012334">
    <property type="entry name" value="Pectin_lyas_fold"/>
</dbReference>
<dbReference type="STRING" id="540747.SAMN04488031_108217"/>
<keyword evidence="4" id="KW-1185">Reference proteome</keyword>
<organism evidence="2 4">
    <name type="scientific">Roseovarius indicus</name>
    <dbReference type="NCBI Taxonomy" id="540747"/>
    <lineage>
        <taxon>Bacteria</taxon>
        <taxon>Pseudomonadati</taxon>
        <taxon>Pseudomonadota</taxon>
        <taxon>Alphaproteobacteria</taxon>
        <taxon>Rhodobacterales</taxon>
        <taxon>Roseobacteraceae</taxon>
        <taxon>Roseovarius</taxon>
    </lineage>
</organism>
<protein>
    <submittedName>
        <fullName evidence="3">Pectate lyase superfamily protein</fullName>
    </submittedName>
</protein>
<evidence type="ECO:0000313" key="3">
    <source>
        <dbReference type="EMBL" id="QEW27563.1"/>
    </source>
</evidence>
<dbReference type="InterPro" id="IPR011050">
    <property type="entry name" value="Pectin_lyase_fold/virulence"/>
</dbReference>
<evidence type="ECO:0000259" key="1">
    <source>
        <dbReference type="Pfam" id="PF12708"/>
    </source>
</evidence>
<accession>A0A0T5P7C0</accession>
<reference evidence="3 5" key="2">
    <citation type="submission" date="2018-08" db="EMBL/GenBank/DDBJ databases">
        <title>Genetic Globetrotter - A new plasmid hitch-hiking vast phylogenetic and geographic distances.</title>
        <authorList>
            <person name="Vollmers J."/>
            <person name="Petersen J."/>
        </authorList>
    </citation>
    <scope>NUCLEOTIDE SEQUENCE [LARGE SCALE GENOMIC DNA]</scope>
    <source>
        <strain evidence="3 5">DSM 26383</strain>
    </source>
</reference>
<dbReference type="AlphaFoldDB" id="A0A0T5P7C0"/>
<dbReference type="InterPro" id="IPR024535">
    <property type="entry name" value="RHGA/B-epi-like_pectate_lyase"/>
</dbReference>
<name>A0A0T5P7C0_9RHOB</name>
<dbReference type="KEGG" id="rid:RIdsm_03379"/>
<dbReference type="Proteomes" id="UP000051401">
    <property type="component" value="Unassembled WGS sequence"/>
</dbReference>
<dbReference type="EMBL" id="LAXI01000008">
    <property type="protein sequence ID" value="KRS17186.1"/>
    <property type="molecule type" value="Genomic_DNA"/>
</dbReference>
<keyword evidence="3" id="KW-0456">Lyase</keyword>
<evidence type="ECO:0000313" key="5">
    <source>
        <dbReference type="Proteomes" id="UP000325785"/>
    </source>
</evidence>
<dbReference type="Pfam" id="PF12708">
    <property type="entry name" value="Pect-lyase_RHGA_epim"/>
    <property type="match status" value="1"/>
</dbReference>
<dbReference type="Gene3D" id="2.160.20.10">
    <property type="entry name" value="Single-stranded right-handed beta-helix, Pectin lyase-like"/>
    <property type="match status" value="1"/>
</dbReference>
<dbReference type="OrthoDB" id="7749009at2"/>
<evidence type="ECO:0000313" key="4">
    <source>
        <dbReference type="Proteomes" id="UP000051401"/>
    </source>
</evidence>
<dbReference type="SUPFAM" id="SSF51126">
    <property type="entry name" value="Pectin lyase-like"/>
    <property type="match status" value="1"/>
</dbReference>
<dbReference type="GO" id="GO:0016829">
    <property type="term" value="F:lyase activity"/>
    <property type="evidence" value="ECO:0007669"/>
    <property type="project" value="UniProtKB-KW"/>
</dbReference>
<gene>
    <name evidence="3" type="ORF">RIdsm_03379</name>
    <name evidence="2" type="ORF">XM52_14000</name>
</gene>
<dbReference type="RefSeq" id="WP_057816767.1">
    <property type="nucleotide sequence ID" value="NZ_CP031598.1"/>
</dbReference>
<dbReference type="PATRIC" id="fig|540747.5.peg.5865"/>
<dbReference type="Proteomes" id="UP000325785">
    <property type="component" value="Chromosome"/>
</dbReference>
<dbReference type="EMBL" id="CP031598">
    <property type="protein sequence ID" value="QEW27563.1"/>
    <property type="molecule type" value="Genomic_DNA"/>
</dbReference>
<proteinExistence type="predicted"/>
<evidence type="ECO:0000313" key="2">
    <source>
        <dbReference type="EMBL" id="KRS17186.1"/>
    </source>
</evidence>